<organism evidence="1 2">
    <name type="scientific">Pterulicium gracile</name>
    <dbReference type="NCBI Taxonomy" id="1884261"/>
    <lineage>
        <taxon>Eukaryota</taxon>
        <taxon>Fungi</taxon>
        <taxon>Dikarya</taxon>
        <taxon>Basidiomycota</taxon>
        <taxon>Agaricomycotina</taxon>
        <taxon>Agaricomycetes</taxon>
        <taxon>Agaricomycetidae</taxon>
        <taxon>Agaricales</taxon>
        <taxon>Pleurotineae</taxon>
        <taxon>Pterulaceae</taxon>
        <taxon>Pterulicium</taxon>
    </lineage>
</organism>
<gene>
    <name evidence="1" type="ORF">BDV98DRAFT_638227</name>
</gene>
<dbReference type="AlphaFoldDB" id="A0A5C3Q2Q0"/>
<dbReference type="Proteomes" id="UP000305067">
    <property type="component" value="Unassembled WGS sequence"/>
</dbReference>
<dbReference type="EMBL" id="ML178866">
    <property type="protein sequence ID" value="TFK96101.1"/>
    <property type="molecule type" value="Genomic_DNA"/>
</dbReference>
<sequence length="101" mass="11157">MHITLQPSPCYHTSLSLPSLSYLLHCAFAPPVLHSCSVLTCSRLIQQPPFTPSSYKLPYHIVPSRSWTQSSSNCPIATPRLSSCISSSLQRDINAESNKQN</sequence>
<protein>
    <submittedName>
        <fullName evidence="1">Uncharacterized protein</fullName>
    </submittedName>
</protein>
<evidence type="ECO:0000313" key="2">
    <source>
        <dbReference type="Proteomes" id="UP000305067"/>
    </source>
</evidence>
<keyword evidence="2" id="KW-1185">Reference proteome</keyword>
<name>A0A5C3Q2Q0_9AGAR</name>
<evidence type="ECO:0000313" key="1">
    <source>
        <dbReference type="EMBL" id="TFK96101.1"/>
    </source>
</evidence>
<accession>A0A5C3Q2Q0</accession>
<reference evidence="1 2" key="1">
    <citation type="journal article" date="2019" name="Nat. Ecol. Evol.">
        <title>Megaphylogeny resolves global patterns of mushroom evolution.</title>
        <authorList>
            <person name="Varga T."/>
            <person name="Krizsan K."/>
            <person name="Foldi C."/>
            <person name="Dima B."/>
            <person name="Sanchez-Garcia M."/>
            <person name="Sanchez-Ramirez S."/>
            <person name="Szollosi G.J."/>
            <person name="Szarkandi J.G."/>
            <person name="Papp V."/>
            <person name="Albert L."/>
            <person name="Andreopoulos W."/>
            <person name="Angelini C."/>
            <person name="Antonin V."/>
            <person name="Barry K.W."/>
            <person name="Bougher N.L."/>
            <person name="Buchanan P."/>
            <person name="Buyck B."/>
            <person name="Bense V."/>
            <person name="Catcheside P."/>
            <person name="Chovatia M."/>
            <person name="Cooper J."/>
            <person name="Damon W."/>
            <person name="Desjardin D."/>
            <person name="Finy P."/>
            <person name="Geml J."/>
            <person name="Haridas S."/>
            <person name="Hughes K."/>
            <person name="Justo A."/>
            <person name="Karasinski D."/>
            <person name="Kautmanova I."/>
            <person name="Kiss B."/>
            <person name="Kocsube S."/>
            <person name="Kotiranta H."/>
            <person name="LaButti K.M."/>
            <person name="Lechner B.E."/>
            <person name="Liimatainen K."/>
            <person name="Lipzen A."/>
            <person name="Lukacs Z."/>
            <person name="Mihaltcheva S."/>
            <person name="Morgado L.N."/>
            <person name="Niskanen T."/>
            <person name="Noordeloos M.E."/>
            <person name="Ohm R.A."/>
            <person name="Ortiz-Santana B."/>
            <person name="Ovrebo C."/>
            <person name="Racz N."/>
            <person name="Riley R."/>
            <person name="Savchenko A."/>
            <person name="Shiryaev A."/>
            <person name="Soop K."/>
            <person name="Spirin V."/>
            <person name="Szebenyi C."/>
            <person name="Tomsovsky M."/>
            <person name="Tulloss R.E."/>
            <person name="Uehling J."/>
            <person name="Grigoriev I.V."/>
            <person name="Vagvolgyi C."/>
            <person name="Papp T."/>
            <person name="Martin F.M."/>
            <person name="Miettinen O."/>
            <person name="Hibbett D.S."/>
            <person name="Nagy L.G."/>
        </authorList>
    </citation>
    <scope>NUCLEOTIDE SEQUENCE [LARGE SCALE GENOMIC DNA]</scope>
    <source>
        <strain evidence="1 2">CBS 309.79</strain>
    </source>
</reference>
<feature type="non-terminal residue" evidence="1">
    <location>
        <position position="101"/>
    </location>
</feature>
<proteinExistence type="predicted"/>